<dbReference type="EMBL" id="CAJNOB010000012">
    <property type="protein sequence ID" value="CAF0696094.1"/>
    <property type="molecule type" value="Genomic_DNA"/>
</dbReference>
<dbReference type="GO" id="GO:0015562">
    <property type="term" value="F:efflux transmembrane transporter activity"/>
    <property type="evidence" value="ECO:0007669"/>
    <property type="project" value="InterPro"/>
</dbReference>
<accession>A0A8J2BSU8</accession>
<keyword evidence="5" id="KW-1185">Reference proteome</keyword>
<name>A0A8J2BSU8_9BACT</name>
<proteinExistence type="inferred from homology"/>
<dbReference type="AlphaFoldDB" id="A0A8J2BSU8"/>
<dbReference type="NCBIfam" id="TIGR01845">
    <property type="entry name" value="outer_NodT"/>
    <property type="match status" value="1"/>
</dbReference>
<dbReference type="SUPFAM" id="SSF56954">
    <property type="entry name" value="Outer membrane efflux proteins (OEP)"/>
    <property type="match status" value="1"/>
</dbReference>
<reference evidence="4" key="1">
    <citation type="submission" date="2021-02" db="EMBL/GenBank/DDBJ databases">
        <authorList>
            <person name="Cremers G."/>
            <person name="Picone N."/>
        </authorList>
    </citation>
    <scope>NUCLEOTIDE SEQUENCE</scope>
    <source>
        <strain evidence="4">PQ17</strain>
    </source>
</reference>
<keyword evidence="2" id="KW-1134">Transmembrane beta strand</keyword>
<feature type="region of interest" description="Disordered" evidence="3">
    <location>
        <begin position="42"/>
        <end position="67"/>
    </location>
</feature>
<evidence type="ECO:0000313" key="5">
    <source>
        <dbReference type="Proteomes" id="UP000663859"/>
    </source>
</evidence>
<comment type="subcellular location">
    <subcellularLocation>
        <location evidence="2">Cell membrane</location>
        <topology evidence="2">Lipid-anchor</topology>
    </subcellularLocation>
</comment>
<dbReference type="InterPro" id="IPR010131">
    <property type="entry name" value="MdtP/NodT-like"/>
</dbReference>
<gene>
    <name evidence="4" type="ORF">MPNT_20113</name>
</gene>
<keyword evidence="2" id="KW-0472">Membrane</keyword>
<organism evidence="4 5">
    <name type="scientific">Candidatus Methylacidithermus pantelleriae</name>
    <dbReference type="NCBI Taxonomy" id="2744239"/>
    <lineage>
        <taxon>Bacteria</taxon>
        <taxon>Pseudomonadati</taxon>
        <taxon>Verrucomicrobiota</taxon>
        <taxon>Methylacidiphilae</taxon>
        <taxon>Methylacidiphilales</taxon>
        <taxon>Methylacidiphilaceae</taxon>
        <taxon>Candidatus Methylacidithermus</taxon>
    </lineage>
</organism>
<keyword evidence="2" id="KW-0812">Transmembrane</keyword>
<dbReference type="PANTHER" id="PTHR30203:SF33">
    <property type="entry name" value="BLR4455 PROTEIN"/>
    <property type="match status" value="1"/>
</dbReference>
<comment type="caution">
    <text evidence="4">The sequence shown here is derived from an EMBL/GenBank/DDBJ whole genome shotgun (WGS) entry which is preliminary data.</text>
</comment>
<dbReference type="Proteomes" id="UP000663859">
    <property type="component" value="Unassembled WGS sequence"/>
</dbReference>
<sequence>MGAFMSFSQKEKANLWLLLFLLSLGFPGCAVGPDYQRPAAPVPKKWKWQPGSLSSKNGPGANQGKWKVATPQDGIAKGTWWRVFRDPQLDALESEATLQNQSLLAAAHRVLVARAQALSVLSSLFPNLDLNSSFVRERVSPNQPFFPKGRFSPYANDFRAALDTLYELDVWGRIRRSFEAAQALAQASQADYETVLLTLHADVANNYYTLRAIDAQILALQGTLEAVKRNLELVRARFQGGLANELDLARAQTEKETVESQLIGLKVTRAQLENAIALDLGRPASSFQLPFHPLEMDKDPPPVPAYLPSELLERRPDVAGAERRMAASNAQIGVATAAFFPTIRLTGSGGFESVQLSNLFSWSSRMWAIGPSLYFPLFEGGRLAANLEAARAAYEASVNDYRQQVLQAFREVEDALSSIRILGQQMVVQRRAVEAARKQYDVSLTRFKEGLVDYFEVDDSERTWTSAQLVEAQIAGQRYVSTVTLIKALGGGWLESTRPSQE</sequence>
<keyword evidence="2" id="KW-0564">Palmitate</keyword>
<dbReference type="InterPro" id="IPR003423">
    <property type="entry name" value="OMP_efflux"/>
</dbReference>
<dbReference type="PANTHER" id="PTHR30203">
    <property type="entry name" value="OUTER MEMBRANE CATION EFFLUX PROTEIN"/>
    <property type="match status" value="1"/>
</dbReference>
<protein>
    <submittedName>
        <fullName evidence="4">Outer membrane component of tripartite multidrug resistance system</fullName>
    </submittedName>
</protein>
<evidence type="ECO:0000256" key="1">
    <source>
        <dbReference type="ARBA" id="ARBA00007613"/>
    </source>
</evidence>
<evidence type="ECO:0000313" key="4">
    <source>
        <dbReference type="EMBL" id="CAF0696094.1"/>
    </source>
</evidence>
<dbReference type="Pfam" id="PF02321">
    <property type="entry name" value="OEP"/>
    <property type="match status" value="2"/>
</dbReference>
<evidence type="ECO:0000256" key="2">
    <source>
        <dbReference type="RuleBase" id="RU362097"/>
    </source>
</evidence>
<keyword evidence="2" id="KW-0449">Lipoprotein</keyword>
<dbReference type="GO" id="GO:0005886">
    <property type="term" value="C:plasma membrane"/>
    <property type="evidence" value="ECO:0007669"/>
    <property type="project" value="UniProtKB-SubCell"/>
</dbReference>
<evidence type="ECO:0000256" key="3">
    <source>
        <dbReference type="SAM" id="MobiDB-lite"/>
    </source>
</evidence>
<comment type="similarity">
    <text evidence="1 2">Belongs to the outer membrane factor (OMF) (TC 1.B.17) family.</text>
</comment>
<dbReference type="Gene3D" id="1.20.1600.10">
    <property type="entry name" value="Outer membrane efflux proteins (OEP)"/>
    <property type="match status" value="1"/>
</dbReference>
<dbReference type="RefSeq" id="WP_174581946.1">
    <property type="nucleotide sequence ID" value="NZ_CAJNOB010000012.1"/>
</dbReference>
<dbReference type="Gene3D" id="2.20.200.10">
    <property type="entry name" value="Outer membrane efflux proteins (OEP)"/>
    <property type="match status" value="1"/>
</dbReference>